<accession>G7WE94</accession>
<dbReference type="eggNOG" id="ENOG5032R7P">
    <property type="taxonomic scope" value="Bacteria"/>
</dbReference>
<dbReference type="InterPro" id="IPR028994">
    <property type="entry name" value="Integrin_alpha_N"/>
</dbReference>
<evidence type="ECO:0000313" key="3">
    <source>
        <dbReference type="Proteomes" id="UP000006346"/>
    </source>
</evidence>
<dbReference type="PATRIC" id="fig|768706.3.peg.4744"/>
<evidence type="ECO:0000313" key="2">
    <source>
        <dbReference type="EMBL" id="AET70070.1"/>
    </source>
</evidence>
<dbReference type="Proteomes" id="UP000006346">
    <property type="component" value="Chromosome"/>
</dbReference>
<feature type="chain" id="PRO_5038782924" evidence="1">
    <location>
        <begin position="27"/>
        <end position="278"/>
    </location>
</feature>
<organism evidence="2 3">
    <name type="scientific">Desulfosporosinus orientis (strain ATCC 19365 / DSM 765 / NCIMB 8382 / VKM B-1628 / Singapore I)</name>
    <name type="common">Desulfotomaculum orientis</name>
    <dbReference type="NCBI Taxonomy" id="768706"/>
    <lineage>
        <taxon>Bacteria</taxon>
        <taxon>Bacillati</taxon>
        <taxon>Bacillota</taxon>
        <taxon>Clostridia</taxon>
        <taxon>Eubacteriales</taxon>
        <taxon>Desulfitobacteriaceae</taxon>
        <taxon>Desulfosporosinus</taxon>
    </lineage>
</organism>
<dbReference type="KEGG" id="dor:Desor_4666"/>
<name>G7WE94_DESOD</name>
<keyword evidence="1" id="KW-0732">Signal</keyword>
<feature type="signal peptide" evidence="1">
    <location>
        <begin position="1"/>
        <end position="26"/>
    </location>
</feature>
<reference evidence="3" key="1">
    <citation type="submission" date="2011-11" db="EMBL/GenBank/DDBJ databases">
        <title>Complete sequence of Desulfosporosinus orientis DSM 765.</title>
        <authorList>
            <person name="Lucas S."/>
            <person name="Han J."/>
            <person name="Lapidus A."/>
            <person name="Cheng J.-F."/>
            <person name="Goodwin L."/>
            <person name="Pitluck S."/>
            <person name="Peters L."/>
            <person name="Ovchinnikova G."/>
            <person name="Teshima H."/>
            <person name="Detter J.C."/>
            <person name="Han C."/>
            <person name="Tapia R."/>
            <person name="Land M."/>
            <person name="Hauser L."/>
            <person name="Kyrpides N."/>
            <person name="Ivanova N."/>
            <person name="Pagani I."/>
            <person name="Pester M."/>
            <person name="Spring S."/>
            <person name="Ollivier B."/>
            <person name="Rattei T."/>
            <person name="Klenk H.-P."/>
            <person name="Wagner M."/>
            <person name="Loy A."/>
            <person name="Woyke T."/>
        </authorList>
    </citation>
    <scope>NUCLEOTIDE SEQUENCE [LARGE SCALE GENOMIC DNA]</scope>
    <source>
        <strain evidence="3">ATCC 19365 / DSM 765 / NCIMB 8382 / VKM B-1628</strain>
    </source>
</reference>
<dbReference type="HOGENOM" id="CLU_1000139_0_0_9"/>
<proteinExistence type="predicted"/>
<dbReference type="SUPFAM" id="SSF69318">
    <property type="entry name" value="Integrin alpha N-terminal domain"/>
    <property type="match status" value="1"/>
</dbReference>
<gene>
    <name evidence="2" type="ordered locus">Desor_4666</name>
</gene>
<evidence type="ECO:0000256" key="1">
    <source>
        <dbReference type="SAM" id="SignalP"/>
    </source>
</evidence>
<keyword evidence="3" id="KW-1185">Reference proteome</keyword>
<sequence length="278" mass="30399">MKTEMMRIVFTGIIALMLGTAGIGPAGTTDTYQPGTVFVPKGITLEKNTYVYDSKKADLNSDGIEDDVVLYGVKEYEDSPFVGNIGIAVKNGQTREFSAASIGELNVGYEPQIYIGSFTKPLSQDILVSLATGGSGGVYQYSLLVYQDDQVKGIVTQKDLNQGLELETQCLPGYKLSVIDKSTNFRTTVDLGQGSVNYEEMGIYNKEGELLKNPMVLVDGYGVLKPEDEDNDGILELQGIQRISVGFHANTVAYAESTWKISNNKMKLISERIKDKLD</sequence>
<reference evidence="2 3" key="2">
    <citation type="journal article" date="2012" name="J. Bacteriol.">
        <title>Complete genome sequences of Desulfosporosinus orientis DSM765T, Desulfosporosinus youngiae DSM17734T, Desulfosporosinus meridiei DSM13257T, and Desulfosporosinus acidiphilus DSM22704T.</title>
        <authorList>
            <person name="Pester M."/>
            <person name="Brambilla E."/>
            <person name="Alazard D."/>
            <person name="Rattei T."/>
            <person name="Weinmaier T."/>
            <person name="Han J."/>
            <person name="Lucas S."/>
            <person name="Lapidus A."/>
            <person name="Cheng J.F."/>
            <person name="Goodwin L."/>
            <person name="Pitluck S."/>
            <person name="Peters L."/>
            <person name="Ovchinnikova G."/>
            <person name="Teshima H."/>
            <person name="Detter J.C."/>
            <person name="Han C.S."/>
            <person name="Tapia R."/>
            <person name="Land M.L."/>
            <person name="Hauser L."/>
            <person name="Kyrpides N.C."/>
            <person name="Ivanova N.N."/>
            <person name="Pagani I."/>
            <person name="Huntmann M."/>
            <person name="Wei C.L."/>
            <person name="Davenport K.W."/>
            <person name="Daligault H."/>
            <person name="Chain P.S."/>
            <person name="Chen A."/>
            <person name="Mavromatis K."/>
            <person name="Markowitz V."/>
            <person name="Szeto E."/>
            <person name="Mikhailova N."/>
            <person name="Pati A."/>
            <person name="Wagner M."/>
            <person name="Woyke T."/>
            <person name="Ollivier B."/>
            <person name="Klenk H.P."/>
            <person name="Spring S."/>
            <person name="Loy A."/>
        </authorList>
    </citation>
    <scope>NUCLEOTIDE SEQUENCE [LARGE SCALE GENOMIC DNA]</scope>
    <source>
        <strain evidence="3">ATCC 19365 / DSM 765 / NCIMB 8382 / VKM B-1628</strain>
    </source>
</reference>
<protein>
    <submittedName>
        <fullName evidence="2">Uncharacterized protein</fullName>
    </submittedName>
</protein>
<dbReference type="EMBL" id="CP003108">
    <property type="protein sequence ID" value="AET70070.1"/>
    <property type="molecule type" value="Genomic_DNA"/>
</dbReference>
<dbReference type="STRING" id="768706.Desor_4666"/>
<dbReference type="AlphaFoldDB" id="G7WE94"/>